<feature type="domain" description="GT-D fold-like" evidence="1">
    <location>
        <begin position="72"/>
        <end position="281"/>
    </location>
</feature>
<dbReference type="Proteomes" id="UP000621560">
    <property type="component" value="Unassembled WGS sequence"/>
</dbReference>
<keyword evidence="3" id="KW-1185">Reference proteome</keyword>
<protein>
    <recommendedName>
        <fullName evidence="1">GT-D fold-like domain-containing protein</fullName>
    </recommendedName>
</protein>
<evidence type="ECO:0000313" key="2">
    <source>
        <dbReference type="EMBL" id="MBD2848617.1"/>
    </source>
</evidence>
<evidence type="ECO:0000259" key="1">
    <source>
        <dbReference type="Pfam" id="PF22882"/>
    </source>
</evidence>
<dbReference type="EMBL" id="JACXIZ010000080">
    <property type="protein sequence ID" value="MBD2848617.1"/>
    <property type="molecule type" value="Genomic_DNA"/>
</dbReference>
<dbReference type="AlphaFoldDB" id="A0A927BYC4"/>
<accession>A0A927BYC4</accession>
<organism evidence="2 3">
    <name type="scientific">Paenibacillus sabuli</name>
    <dbReference type="NCBI Taxonomy" id="2772509"/>
    <lineage>
        <taxon>Bacteria</taxon>
        <taxon>Bacillati</taxon>
        <taxon>Bacillota</taxon>
        <taxon>Bacilli</taxon>
        <taxon>Bacillales</taxon>
        <taxon>Paenibacillaceae</taxon>
        <taxon>Paenibacillus</taxon>
    </lineage>
</organism>
<dbReference type="NCBIfam" id="NF040628">
    <property type="entry name" value="GT-D_rel"/>
    <property type="match status" value="1"/>
</dbReference>
<name>A0A927BYC4_9BACL</name>
<dbReference type="InterPro" id="IPR049785">
    <property type="entry name" value="GT-D-like_firm"/>
</dbReference>
<evidence type="ECO:0000313" key="3">
    <source>
        <dbReference type="Proteomes" id="UP000621560"/>
    </source>
</evidence>
<dbReference type="Pfam" id="PF22882">
    <property type="entry name" value="GT-D-like"/>
    <property type="match status" value="1"/>
</dbReference>
<reference evidence="2" key="1">
    <citation type="submission" date="2020-09" db="EMBL/GenBank/DDBJ databases">
        <title>A novel bacterium of genus Paenibacillus, isolated from South China Sea.</title>
        <authorList>
            <person name="Huang H."/>
            <person name="Mo K."/>
            <person name="Hu Y."/>
        </authorList>
    </citation>
    <scope>NUCLEOTIDE SEQUENCE</scope>
    <source>
        <strain evidence="2">IB182496</strain>
    </source>
</reference>
<proteinExistence type="predicted"/>
<dbReference type="InterPro" id="IPR055171">
    <property type="entry name" value="GT-D-like"/>
</dbReference>
<comment type="caution">
    <text evidence="2">The sequence shown here is derived from an EMBL/GenBank/DDBJ whole genome shotgun (WGS) entry which is preliminary data.</text>
</comment>
<sequence length="288" mass="30493">MLKGASPPPPETVVDEKAVADSYARGLYDGGEGLVDAALGELEVLPDLSAREIVAAGVAQLRDKMVRLWGGQEVLDALNGALDAGQPLSVVRLGDGELLTLAQDVVMAQEEVAEQGHFLGYAGVRLPDPEARNLLVHAVRHADIVGIPGQRLPNFQPLAFAAFRAHGIDYRELRMTLSTINYVLYLEGRLPELLRGRRILLIGNVAPALAEVLRGRGLAVSGAVAPVRGMDDVPRVMESIAEQDFDLALVAAGIAAVVLTQRIATELGKVAIDFGHLADALAKGEAAL</sequence>
<gene>
    <name evidence="2" type="ORF">IDH44_25890</name>
</gene>